<feature type="transmembrane region" description="Helical" evidence="1">
    <location>
        <begin position="23"/>
        <end position="41"/>
    </location>
</feature>
<sequence length="62" mass="7183">MNEKFARWNVLFIQYVKRDWKKIIVWVLGLGLFSGAYVPAFEEIAKGQGLLGMFETMQNPAM</sequence>
<organism evidence="2 3">
    <name type="scientific">Enterococcus casseliflavus</name>
    <name type="common">Enterococcus flavescens</name>
    <dbReference type="NCBI Taxonomy" id="37734"/>
    <lineage>
        <taxon>Bacteria</taxon>
        <taxon>Bacillati</taxon>
        <taxon>Bacillota</taxon>
        <taxon>Bacilli</taxon>
        <taxon>Lactobacillales</taxon>
        <taxon>Enterococcaceae</taxon>
        <taxon>Enterococcus</taxon>
    </lineage>
</organism>
<protein>
    <submittedName>
        <fullName evidence="2">Tetronasin resistance protein</fullName>
    </submittedName>
</protein>
<accession>A0ABD5FQJ9</accession>
<proteinExistence type="predicted"/>
<keyword evidence="1" id="KW-0472">Membrane</keyword>
<dbReference type="EMBL" id="JARQDZ010000038">
    <property type="protein sequence ID" value="MDT2984565.1"/>
    <property type="molecule type" value="Genomic_DNA"/>
</dbReference>
<evidence type="ECO:0000256" key="1">
    <source>
        <dbReference type="SAM" id="Phobius"/>
    </source>
</evidence>
<comment type="caution">
    <text evidence="2">The sequence shown here is derived from an EMBL/GenBank/DDBJ whole genome shotgun (WGS) entry which is preliminary data.</text>
</comment>
<reference evidence="2 3" key="1">
    <citation type="submission" date="2023-03" db="EMBL/GenBank/DDBJ databases">
        <authorList>
            <person name="Shen W."/>
            <person name="Cai J."/>
        </authorList>
    </citation>
    <scope>NUCLEOTIDE SEQUENCE [LARGE SCALE GENOMIC DNA]</scope>
    <source>
        <strain evidence="2 3">B516</strain>
    </source>
</reference>
<keyword evidence="1" id="KW-0812">Transmembrane</keyword>
<gene>
    <name evidence="2" type="ORF">P7I34_18215</name>
</gene>
<dbReference type="AlphaFoldDB" id="A0ABD5FQJ9"/>
<dbReference type="Proteomes" id="UP001253851">
    <property type="component" value="Unassembled WGS sequence"/>
</dbReference>
<evidence type="ECO:0000313" key="2">
    <source>
        <dbReference type="EMBL" id="MDT2984565.1"/>
    </source>
</evidence>
<feature type="non-terminal residue" evidence="2">
    <location>
        <position position="62"/>
    </location>
</feature>
<evidence type="ECO:0000313" key="3">
    <source>
        <dbReference type="Proteomes" id="UP001253851"/>
    </source>
</evidence>
<name>A0ABD5FQJ9_ENTCA</name>
<keyword evidence="1" id="KW-1133">Transmembrane helix</keyword>